<feature type="region of interest" description="Disordered" evidence="1">
    <location>
        <begin position="118"/>
        <end position="138"/>
    </location>
</feature>
<sequence length="138" mass="14718">MQASFTRAPAATVPASPLAGRRTFATAPRPSLRSNAAKEPHDGQSGPYEKPPPSAAEAEGLQRAKEDKNLRDLPSQAGQAGVQRSAAKEPNMRGAKYPTVEEHLKEGKTMLEAIEGVHQQKREQSGEGVVPKAGKKLN</sequence>
<organism evidence="2 3">
    <name type="scientific">Chlorella vulgaris</name>
    <name type="common">Green alga</name>
    <dbReference type="NCBI Taxonomy" id="3077"/>
    <lineage>
        <taxon>Eukaryota</taxon>
        <taxon>Viridiplantae</taxon>
        <taxon>Chlorophyta</taxon>
        <taxon>core chlorophytes</taxon>
        <taxon>Trebouxiophyceae</taxon>
        <taxon>Chlorellales</taxon>
        <taxon>Chlorellaceae</taxon>
        <taxon>Chlorella clade</taxon>
        <taxon>Chlorella</taxon>
    </lineage>
</organism>
<proteinExistence type="predicted"/>
<evidence type="ECO:0000313" key="2">
    <source>
        <dbReference type="EMBL" id="KAI3432400.1"/>
    </source>
</evidence>
<reference evidence="2" key="1">
    <citation type="journal article" date="2019" name="Plant J.">
        <title>Chlorella vulgaris genome assembly and annotation reveals the molecular basis for metabolic acclimation to high light conditions.</title>
        <authorList>
            <person name="Cecchin M."/>
            <person name="Marcolungo L."/>
            <person name="Rossato M."/>
            <person name="Girolomoni L."/>
            <person name="Cosentino E."/>
            <person name="Cuine S."/>
            <person name="Li-Beisson Y."/>
            <person name="Delledonne M."/>
            <person name="Ballottari M."/>
        </authorList>
    </citation>
    <scope>NUCLEOTIDE SEQUENCE</scope>
    <source>
        <strain evidence="2">211/11P</strain>
    </source>
</reference>
<accession>A0A9D4YXY1</accession>
<comment type="caution">
    <text evidence="2">The sequence shown here is derived from an EMBL/GenBank/DDBJ whole genome shotgun (WGS) entry which is preliminary data.</text>
</comment>
<dbReference type="AlphaFoldDB" id="A0A9D4YXY1"/>
<feature type="compositionally biased region" description="Basic and acidic residues" evidence="1">
    <location>
        <begin position="60"/>
        <end position="71"/>
    </location>
</feature>
<reference evidence="2" key="2">
    <citation type="submission" date="2020-11" db="EMBL/GenBank/DDBJ databases">
        <authorList>
            <person name="Cecchin M."/>
            <person name="Marcolungo L."/>
            <person name="Rossato M."/>
            <person name="Girolomoni L."/>
            <person name="Cosentino E."/>
            <person name="Cuine S."/>
            <person name="Li-Beisson Y."/>
            <person name="Delledonne M."/>
            <person name="Ballottari M."/>
        </authorList>
    </citation>
    <scope>NUCLEOTIDE SEQUENCE</scope>
    <source>
        <strain evidence="2">211/11P</strain>
        <tissue evidence="2">Whole cell</tissue>
    </source>
</reference>
<protein>
    <submittedName>
        <fullName evidence="2">Uncharacterized protein</fullName>
    </submittedName>
</protein>
<feature type="region of interest" description="Disordered" evidence="1">
    <location>
        <begin position="1"/>
        <end position="96"/>
    </location>
</feature>
<evidence type="ECO:0000313" key="3">
    <source>
        <dbReference type="Proteomes" id="UP001055712"/>
    </source>
</evidence>
<keyword evidence="3" id="KW-1185">Reference proteome</keyword>
<name>A0A9D4YXY1_CHLVU</name>
<dbReference type="EMBL" id="SIDB01000005">
    <property type="protein sequence ID" value="KAI3432400.1"/>
    <property type="molecule type" value="Genomic_DNA"/>
</dbReference>
<gene>
    <name evidence="2" type="ORF">D9Q98_003956</name>
</gene>
<evidence type="ECO:0000256" key="1">
    <source>
        <dbReference type="SAM" id="MobiDB-lite"/>
    </source>
</evidence>
<dbReference type="Proteomes" id="UP001055712">
    <property type="component" value="Unassembled WGS sequence"/>
</dbReference>